<gene>
    <name evidence="2" type="ORF">Ato02nite_020320</name>
</gene>
<evidence type="ECO:0000313" key="3">
    <source>
        <dbReference type="Proteomes" id="UP000677082"/>
    </source>
</evidence>
<comment type="caution">
    <text evidence="2">The sequence shown here is derived from an EMBL/GenBank/DDBJ whole genome shotgun (WGS) entry which is preliminary data.</text>
</comment>
<dbReference type="Proteomes" id="UP000677082">
    <property type="component" value="Unassembled WGS sequence"/>
</dbReference>
<name>A0A919T9N7_9ACTN</name>
<accession>A0A919T9N7</accession>
<sequence>MGSVEINDARGPAAFDQLMRLEQESTEIFQVQPSFLPGFVQVEGYAAAVIGEITRPAPVDTELTEKVGVRMQRARAFESRLKGETPPRMWAVIDEAVVRRVVGSPAVMREQLAHLIALSRLKTLTLAIIPFDRGVHPGMAGPFEVHQVAEGQAAVFFECTNGDEIVGTDQELVRHYRETAESMLASAVTGDEATALLESISGSLSS</sequence>
<dbReference type="Pfam" id="PF19054">
    <property type="entry name" value="DUF5753"/>
    <property type="match status" value="1"/>
</dbReference>
<protein>
    <recommendedName>
        <fullName evidence="1">DUF5753 domain-containing protein</fullName>
    </recommendedName>
</protein>
<reference evidence="2 3" key="1">
    <citation type="submission" date="2021-03" db="EMBL/GenBank/DDBJ databases">
        <title>Whole genome shotgun sequence of Actinoplanes toevensis NBRC 105298.</title>
        <authorList>
            <person name="Komaki H."/>
            <person name="Tamura T."/>
        </authorList>
    </citation>
    <scope>NUCLEOTIDE SEQUENCE [LARGE SCALE GENOMIC DNA]</scope>
    <source>
        <strain evidence="2 3">NBRC 105298</strain>
    </source>
</reference>
<evidence type="ECO:0000259" key="1">
    <source>
        <dbReference type="Pfam" id="PF19054"/>
    </source>
</evidence>
<dbReference type="InterPro" id="IPR043917">
    <property type="entry name" value="DUF5753"/>
</dbReference>
<feature type="domain" description="DUF5753" evidence="1">
    <location>
        <begin position="16"/>
        <end position="198"/>
    </location>
</feature>
<dbReference type="EMBL" id="BOQN01000024">
    <property type="protein sequence ID" value="GIM90239.1"/>
    <property type="molecule type" value="Genomic_DNA"/>
</dbReference>
<organism evidence="2 3">
    <name type="scientific">Paractinoplanes toevensis</name>
    <dbReference type="NCBI Taxonomy" id="571911"/>
    <lineage>
        <taxon>Bacteria</taxon>
        <taxon>Bacillati</taxon>
        <taxon>Actinomycetota</taxon>
        <taxon>Actinomycetes</taxon>
        <taxon>Micromonosporales</taxon>
        <taxon>Micromonosporaceae</taxon>
        <taxon>Paractinoplanes</taxon>
    </lineage>
</organism>
<keyword evidence="3" id="KW-1185">Reference proteome</keyword>
<proteinExistence type="predicted"/>
<evidence type="ECO:0000313" key="2">
    <source>
        <dbReference type="EMBL" id="GIM90239.1"/>
    </source>
</evidence>
<dbReference type="AlphaFoldDB" id="A0A919T9N7"/>